<evidence type="ECO:0000256" key="1">
    <source>
        <dbReference type="SAM" id="MobiDB-lite"/>
    </source>
</evidence>
<feature type="compositionally biased region" description="Basic and acidic residues" evidence="1">
    <location>
        <begin position="70"/>
        <end position="103"/>
    </location>
</feature>
<feature type="region of interest" description="Disordered" evidence="1">
    <location>
        <begin position="34"/>
        <end position="103"/>
    </location>
</feature>
<organism evidence="3 4">
    <name type="scientific">Neisseria weaveri</name>
    <dbReference type="NCBI Taxonomy" id="28091"/>
    <lineage>
        <taxon>Bacteria</taxon>
        <taxon>Pseudomonadati</taxon>
        <taxon>Pseudomonadota</taxon>
        <taxon>Betaproteobacteria</taxon>
        <taxon>Neisseriales</taxon>
        <taxon>Neisseriaceae</taxon>
        <taxon>Neisseria</taxon>
    </lineage>
</organism>
<dbReference type="EMBL" id="LR134533">
    <property type="protein sequence ID" value="VEJ52026.1"/>
    <property type="molecule type" value="Genomic_DNA"/>
</dbReference>
<evidence type="ECO:0000313" key="3">
    <source>
        <dbReference type="EMBL" id="VEJ52026.1"/>
    </source>
</evidence>
<gene>
    <name evidence="3" type="ORF">NCTC12742_01939</name>
</gene>
<evidence type="ECO:0000313" key="4">
    <source>
        <dbReference type="Proteomes" id="UP000272771"/>
    </source>
</evidence>
<dbReference type="KEGG" id="nwe:SAMEA3174300_0493"/>
<sequence>MQKISLLALALLAASFAQAVSVYECTVNGNRVYTQNPSANCKKSDLGKPSGYTSAPVQYTPPAAKTNAGTDKDRSETEAKQKLDQAKQALEDGKNVRLGNERNYSKYQERIRSLEQNVEAAEKALKDKDTSIPLPQ</sequence>
<feature type="chain" id="PRO_5018771983" evidence="2">
    <location>
        <begin position="20"/>
        <end position="136"/>
    </location>
</feature>
<keyword evidence="4" id="KW-1185">Reference proteome</keyword>
<reference evidence="3 4" key="1">
    <citation type="submission" date="2018-12" db="EMBL/GenBank/DDBJ databases">
        <authorList>
            <consortium name="Pathogen Informatics"/>
        </authorList>
    </citation>
    <scope>NUCLEOTIDE SEQUENCE [LARGE SCALE GENOMIC DNA]</scope>
    <source>
        <strain evidence="3 4">NCTC12742</strain>
    </source>
</reference>
<protein>
    <submittedName>
        <fullName evidence="3">Periplasmic protein</fullName>
    </submittedName>
</protein>
<name>A0A3S4YT21_9NEIS</name>
<proteinExistence type="predicted"/>
<dbReference type="AlphaFoldDB" id="A0A3S4YT21"/>
<keyword evidence="2" id="KW-0732">Signal</keyword>
<dbReference type="OrthoDB" id="5298561at2"/>
<dbReference type="Proteomes" id="UP000272771">
    <property type="component" value="Chromosome"/>
</dbReference>
<evidence type="ECO:0000256" key="2">
    <source>
        <dbReference type="SAM" id="SignalP"/>
    </source>
</evidence>
<dbReference type="STRING" id="28091.SAMEA3174300_00493"/>
<dbReference type="RefSeq" id="WP_004284989.1">
    <property type="nucleotide sequence ID" value="NZ_CAUJRG010000021.1"/>
</dbReference>
<accession>A0A3S4YT21</accession>
<feature type="signal peptide" evidence="2">
    <location>
        <begin position="1"/>
        <end position="19"/>
    </location>
</feature>